<dbReference type="InterPro" id="IPR000270">
    <property type="entry name" value="PB1_dom"/>
</dbReference>
<name>A0A7J9N7T4_GOSSC</name>
<dbReference type="SMART" id="SM00666">
    <property type="entry name" value="PB1"/>
    <property type="match status" value="1"/>
</dbReference>
<evidence type="ECO:0000259" key="1">
    <source>
        <dbReference type="SMART" id="SM00666"/>
    </source>
</evidence>
<dbReference type="AlphaFoldDB" id="A0A7J9N7T4"/>
<dbReference type="Pfam" id="PF00564">
    <property type="entry name" value="PB1"/>
    <property type="match status" value="1"/>
</dbReference>
<accession>A0A7J9N7T4</accession>
<dbReference type="EMBL" id="JABFAF010274349">
    <property type="protein sequence ID" value="MBA0879187.1"/>
    <property type="molecule type" value="Genomic_DNA"/>
</dbReference>
<dbReference type="PANTHER" id="PTHR31066:SF47">
    <property type="entry name" value="PB1 DOMAIN-CONTAINING PROTEIN"/>
    <property type="match status" value="1"/>
</dbReference>
<dbReference type="OrthoDB" id="1882326at2759"/>
<evidence type="ECO:0000313" key="2">
    <source>
        <dbReference type="EMBL" id="MBA0879187.1"/>
    </source>
</evidence>
<protein>
    <recommendedName>
        <fullName evidence="1">PB1 domain-containing protein</fullName>
    </recommendedName>
</protein>
<reference evidence="2 3" key="1">
    <citation type="journal article" date="2019" name="Genome Biol. Evol.">
        <title>Insights into the evolution of the New World diploid cottons (Gossypium, subgenus Houzingenia) based on genome sequencing.</title>
        <authorList>
            <person name="Grover C.E."/>
            <person name="Arick M.A. 2nd"/>
            <person name="Thrash A."/>
            <person name="Conover J.L."/>
            <person name="Sanders W.S."/>
            <person name="Peterson D.G."/>
            <person name="Frelichowski J.E."/>
            <person name="Scheffler J.A."/>
            <person name="Scheffler B.E."/>
            <person name="Wendel J.F."/>
        </authorList>
    </citation>
    <scope>NUCLEOTIDE SEQUENCE [LARGE SCALE GENOMIC DNA]</scope>
    <source>
        <strain evidence="2">1</strain>
        <tissue evidence="2">Leaf</tissue>
    </source>
</reference>
<gene>
    <name evidence="2" type="ORF">Goshw_024262</name>
</gene>
<dbReference type="SUPFAM" id="SSF54277">
    <property type="entry name" value="CAD &amp; PB1 domains"/>
    <property type="match status" value="1"/>
</dbReference>
<dbReference type="CDD" id="cd06410">
    <property type="entry name" value="PB1_UP2"/>
    <property type="match status" value="1"/>
</dbReference>
<sequence>MSQMMASETIDSEEGMVSSPKSRLKFTCSYGGKILPRPGDSNIKYVGGETRMVAVPRDIKFSEVMKKLNSMVEGDMILKYQVIPEELDALVSVKSDEYLKVMVDEYNRLECEASPKLRAFSFPMSPMVGESQVNPVHVDAYGNERRFKFKQY</sequence>
<keyword evidence="3" id="KW-1185">Reference proteome</keyword>
<dbReference type="Proteomes" id="UP000593576">
    <property type="component" value="Unassembled WGS sequence"/>
</dbReference>
<proteinExistence type="predicted"/>
<dbReference type="InterPro" id="IPR053198">
    <property type="entry name" value="Gynoecium_Dev_Regulator"/>
</dbReference>
<organism evidence="2 3">
    <name type="scientific">Gossypium schwendimanii</name>
    <name type="common">Cotton</name>
    <dbReference type="NCBI Taxonomy" id="34291"/>
    <lineage>
        <taxon>Eukaryota</taxon>
        <taxon>Viridiplantae</taxon>
        <taxon>Streptophyta</taxon>
        <taxon>Embryophyta</taxon>
        <taxon>Tracheophyta</taxon>
        <taxon>Spermatophyta</taxon>
        <taxon>Magnoliopsida</taxon>
        <taxon>eudicotyledons</taxon>
        <taxon>Gunneridae</taxon>
        <taxon>Pentapetalae</taxon>
        <taxon>rosids</taxon>
        <taxon>malvids</taxon>
        <taxon>Malvales</taxon>
        <taxon>Malvaceae</taxon>
        <taxon>Malvoideae</taxon>
        <taxon>Gossypium</taxon>
    </lineage>
</organism>
<evidence type="ECO:0000313" key="3">
    <source>
        <dbReference type="Proteomes" id="UP000593576"/>
    </source>
</evidence>
<dbReference type="PANTHER" id="PTHR31066">
    <property type="entry name" value="OS05G0427100 PROTEIN-RELATED"/>
    <property type="match status" value="1"/>
</dbReference>
<feature type="domain" description="PB1" evidence="1">
    <location>
        <begin position="38"/>
        <end position="122"/>
    </location>
</feature>
<dbReference type="Gene3D" id="3.10.20.90">
    <property type="entry name" value="Phosphatidylinositol 3-kinase Catalytic Subunit, Chain A, domain 1"/>
    <property type="match status" value="1"/>
</dbReference>
<comment type="caution">
    <text evidence="2">The sequence shown here is derived from an EMBL/GenBank/DDBJ whole genome shotgun (WGS) entry which is preliminary data.</text>
</comment>